<name>A0A4Z2EIB1_9TELE</name>
<protein>
    <submittedName>
        <fullName evidence="1">Uncharacterized protein</fullName>
    </submittedName>
</protein>
<keyword evidence="2" id="KW-1185">Reference proteome</keyword>
<dbReference type="EMBL" id="SRLO01006752">
    <property type="protein sequence ID" value="TNN28563.1"/>
    <property type="molecule type" value="Genomic_DNA"/>
</dbReference>
<evidence type="ECO:0000313" key="1">
    <source>
        <dbReference type="EMBL" id="TNN28563.1"/>
    </source>
</evidence>
<organism evidence="1 2">
    <name type="scientific">Liparis tanakae</name>
    <name type="common">Tanaka's snailfish</name>
    <dbReference type="NCBI Taxonomy" id="230148"/>
    <lineage>
        <taxon>Eukaryota</taxon>
        <taxon>Metazoa</taxon>
        <taxon>Chordata</taxon>
        <taxon>Craniata</taxon>
        <taxon>Vertebrata</taxon>
        <taxon>Euteleostomi</taxon>
        <taxon>Actinopterygii</taxon>
        <taxon>Neopterygii</taxon>
        <taxon>Teleostei</taxon>
        <taxon>Neoteleostei</taxon>
        <taxon>Acanthomorphata</taxon>
        <taxon>Eupercaria</taxon>
        <taxon>Perciformes</taxon>
        <taxon>Cottioidei</taxon>
        <taxon>Cottales</taxon>
        <taxon>Liparidae</taxon>
        <taxon>Liparis</taxon>
    </lineage>
</organism>
<proteinExistence type="predicted"/>
<sequence>MHEFMYRDFKQLIVMRILLEAEVATSSNAVFLNNQDSEGHGAIVFNFSNGLRGEKEPLLLQRGTQYSC</sequence>
<gene>
    <name evidence="1" type="ORF">EYF80_061289</name>
</gene>
<reference evidence="1 2" key="1">
    <citation type="submission" date="2019-03" db="EMBL/GenBank/DDBJ databases">
        <title>First draft genome of Liparis tanakae, snailfish: a comprehensive survey of snailfish specific genes.</title>
        <authorList>
            <person name="Kim W."/>
            <person name="Song I."/>
            <person name="Jeong J.-H."/>
            <person name="Kim D."/>
            <person name="Kim S."/>
            <person name="Ryu S."/>
            <person name="Song J.Y."/>
            <person name="Lee S.K."/>
        </authorList>
    </citation>
    <scope>NUCLEOTIDE SEQUENCE [LARGE SCALE GENOMIC DNA]</scope>
    <source>
        <tissue evidence="1">Muscle</tissue>
    </source>
</reference>
<evidence type="ECO:0000313" key="2">
    <source>
        <dbReference type="Proteomes" id="UP000314294"/>
    </source>
</evidence>
<dbReference type="Proteomes" id="UP000314294">
    <property type="component" value="Unassembled WGS sequence"/>
</dbReference>
<dbReference type="OrthoDB" id="10424780at2759"/>
<accession>A0A4Z2EIB1</accession>
<dbReference type="AlphaFoldDB" id="A0A4Z2EIB1"/>
<comment type="caution">
    <text evidence="1">The sequence shown here is derived from an EMBL/GenBank/DDBJ whole genome shotgun (WGS) entry which is preliminary data.</text>
</comment>